<evidence type="ECO:0000313" key="2">
    <source>
        <dbReference type="EMBL" id="KAK0422971.1"/>
    </source>
</evidence>
<keyword evidence="3" id="KW-1185">Reference proteome</keyword>
<keyword evidence="1" id="KW-1133">Transmembrane helix</keyword>
<comment type="caution">
    <text evidence="2">The sequence shown here is derived from an EMBL/GenBank/DDBJ whole genome shotgun (WGS) entry which is preliminary data.</text>
</comment>
<dbReference type="Proteomes" id="UP001175271">
    <property type="component" value="Unassembled WGS sequence"/>
</dbReference>
<reference evidence="2" key="1">
    <citation type="submission" date="2023-06" db="EMBL/GenBank/DDBJ databases">
        <title>Genomic analysis of the entomopathogenic nematode Steinernema hermaphroditum.</title>
        <authorList>
            <person name="Schwarz E.M."/>
            <person name="Heppert J.K."/>
            <person name="Baniya A."/>
            <person name="Schwartz H.T."/>
            <person name="Tan C.-H."/>
            <person name="Antoshechkin I."/>
            <person name="Sternberg P.W."/>
            <person name="Goodrich-Blair H."/>
            <person name="Dillman A.R."/>
        </authorList>
    </citation>
    <scope>NUCLEOTIDE SEQUENCE</scope>
    <source>
        <strain evidence="2">PS9179</strain>
        <tissue evidence="2">Whole animal</tissue>
    </source>
</reference>
<proteinExistence type="predicted"/>
<organism evidence="2 3">
    <name type="scientific">Steinernema hermaphroditum</name>
    <dbReference type="NCBI Taxonomy" id="289476"/>
    <lineage>
        <taxon>Eukaryota</taxon>
        <taxon>Metazoa</taxon>
        <taxon>Ecdysozoa</taxon>
        <taxon>Nematoda</taxon>
        <taxon>Chromadorea</taxon>
        <taxon>Rhabditida</taxon>
        <taxon>Tylenchina</taxon>
        <taxon>Panagrolaimomorpha</taxon>
        <taxon>Strongyloidoidea</taxon>
        <taxon>Steinernematidae</taxon>
        <taxon>Steinernema</taxon>
    </lineage>
</organism>
<dbReference type="AlphaFoldDB" id="A0AA39M625"/>
<evidence type="ECO:0000256" key="1">
    <source>
        <dbReference type="SAM" id="Phobius"/>
    </source>
</evidence>
<feature type="transmembrane region" description="Helical" evidence="1">
    <location>
        <begin position="84"/>
        <end position="111"/>
    </location>
</feature>
<evidence type="ECO:0000313" key="3">
    <source>
        <dbReference type="Proteomes" id="UP001175271"/>
    </source>
</evidence>
<feature type="transmembrane region" description="Helical" evidence="1">
    <location>
        <begin position="117"/>
        <end position="143"/>
    </location>
</feature>
<dbReference type="EMBL" id="JAUCMV010000001">
    <property type="protein sequence ID" value="KAK0422971.1"/>
    <property type="molecule type" value="Genomic_DNA"/>
</dbReference>
<name>A0AA39M625_9BILA</name>
<protein>
    <submittedName>
        <fullName evidence="2">Uncharacterized protein</fullName>
    </submittedName>
</protein>
<feature type="transmembrane region" description="Helical" evidence="1">
    <location>
        <begin position="12"/>
        <end position="32"/>
    </location>
</feature>
<gene>
    <name evidence="2" type="ORF">QR680_007901</name>
</gene>
<feature type="transmembrane region" description="Helical" evidence="1">
    <location>
        <begin position="52"/>
        <end position="72"/>
    </location>
</feature>
<sequence length="223" mass="25803">MKKAEINRAFPTAAFSMTLCVIDMICVIASHFKLQHNGQNLEKTDQMRLAAIVFLCLLVAELFLHFFVVLCFRFSKNEWLLIRSLAVFAFYEIVTVVIYAFFGSIAFFRFLPFLSGWLIAAFVITTVYTGVKLFTVLSFYKLFHVKRELWIRRAATVRYERRMNAARRAQMDTVVLPYSRDTPPAYVEEETVRSLDGPPEYSEQLPPDYDTIVNGGRNGHKEI</sequence>
<keyword evidence="1" id="KW-0472">Membrane</keyword>
<keyword evidence="1" id="KW-0812">Transmembrane</keyword>
<accession>A0AA39M625</accession>